<organism evidence="3 4">
    <name type="scientific">Halobacteriovorax marinus</name>
    <dbReference type="NCBI Taxonomy" id="97084"/>
    <lineage>
        <taxon>Bacteria</taxon>
        <taxon>Pseudomonadati</taxon>
        <taxon>Bdellovibrionota</taxon>
        <taxon>Bacteriovoracia</taxon>
        <taxon>Bacteriovoracales</taxon>
        <taxon>Halobacteriovoraceae</taxon>
        <taxon>Halobacteriovorax</taxon>
    </lineage>
</organism>
<accession>A0A1Y5FGE9</accession>
<dbReference type="GO" id="GO:0016787">
    <property type="term" value="F:hydrolase activity"/>
    <property type="evidence" value="ECO:0007669"/>
    <property type="project" value="UniProtKB-KW"/>
</dbReference>
<dbReference type="InterPro" id="IPR000086">
    <property type="entry name" value="NUDIX_hydrolase_dom"/>
</dbReference>
<evidence type="ECO:0000313" key="3">
    <source>
        <dbReference type="EMBL" id="OUR98753.1"/>
    </source>
</evidence>
<dbReference type="InterPro" id="IPR015797">
    <property type="entry name" value="NUDIX_hydrolase-like_dom_sf"/>
</dbReference>
<evidence type="ECO:0000259" key="2">
    <source>
        <dbReference type="PROSITE" id="PS51462"/>
    </source>
</evidence>
<protein>
    <recommendedName>
        <fullName evidence="2">Nudix hydrolase domain-containing protein</fullName>
    </recommendedName>
</protein>
<dbReference type="EMBL" id="MAAO01000004">
    <property type="protein sequence ID" value="OUR98753.1"/>
    <property type="molecule type" value="Genomic_DNA"/>
</dbReference>
<reference evidence="4" key="1">
    <citation type="journal article" date="2017" name="Proc. Natl. Acad. Sci. U.S.A.">
        <title>Simulation of Deepwater Horizon oil plume reveals substrate specialization within a complex community of hydrocarbon-degraders.</title>
        <authorList>
            <person name="Hu P."/>
            <person name="Dubinsky E.A."/>
            <person name="Probst A.J."/>
            <person name="Wang J."/>
            <person name="Sieber C.M.K."/>
            <person name="Tom L.M."/>
            <person name="Gardinali P."/>
            <person name="Banfield J.F."/>
            <person name="Atlas R.M."/>
            <person name="Andersen G.L."/>
        </authorList>
    </citation>
    <scope>NUCLEOTIDE SEQUENCE [LARGE SCALE GENOMIC DNA]</scope>
</reference>
<dbReference type="PROSITE" id="PS51462">
    <property type="entry name" value="NUDIX"/>
    <property type="match status" value="1"/>
</dbReference>
<keyword evidence="1" id="KW-0378">Hydrolase</keyword>
<sequence length="141" mass="16941">MEIKRHRKVQIVVINRENRDEILLLQTKKDRGFHWQNVTGSVEDNEEYFDAAIRELKEETGLPGEIHELDLNFEFTDRWHKHVLEKVYVALVPKSESIILCAQEHQDFKWLKINDINIDNFGYESNWLSFLTTREWIEKNS</sequence>
<dbReference type="AlphaFoldDB" id="A0A1Y5FGE9"/>
<dbReference type="Gene3D" id="3.90.79.10">
    <property type="entry name" value="Nucleoside Triphosphate Pyrophosphohydrolase"/>
    <property type="match status" value="1"/>
</dbReference>
<dbReference type="PANTHER" id="PTHR43736:SF1">
    <property type="entry name" value="DIHYDRONEOPTERIN TRIPHOSPHATE DIPHOSPHATASE"/>
    <property type="match status" value="1"/>
</dbReference>
<feature type="domain" description="Nudix hydrolase" evidence="2">
    <location>
        <begin position="4"/>
        <end position="134"/>
    </location>
</feature>
<comment type="caution">
    <text evidence="3">The sequence shown here is derived from an EMBL/GenBank/DDBJ whole genome shotgun (WGS) entry which is preliminary data.</text>
</comment>
<name>A0A1Y5FGE9_9BACT</name>
<dbReference type="InterPro" id="IPR020084">
    <property type="entry name" value="NUDIX_hydrolase_CS"/>
</dbReference>
<evidence type="ECO:0000313" key="4">
    <source>
        <dbReference type="Proteomes" id="UP000196531"/>
    </source>
</evidence>
<dbReference type="Proteomes" id="UP000196531">
    <property type="component" value="Unassembled WGS sequence"/>
</dbReference>
<gene>
    <name evidence="3" type="ORF">A9Q84_04900</name>
</gene>
<dbReference type="PANTHER" id="PTHR43736">
    <property type="entry name" value="ADP-RIBOSE PYROPHOSPHATASE"/>
    <property type="match status" value="1"/>
</dbReference>
<dbReference type="SUPFAM" id="SSF55811">
    <property type="entry name" value="Nudix"/>
    <property type="match status" value="1"/>
</dbReference>
<dbReference type="PROSITE" id="PS00893">
    <property type="entry name" value="NUDIX_BOX"/>
    <property type="match status" value="1"/>
</dbReference>
<evidence type="ECO:0000256" key="1">
    <source>
        <dbReference type="ARBA" id="ARBA00022801"/>
    </source>
</evidence>
<dbReference type="Pfam" id="PF00293">
    <property type="entry name" value="NUDIX"/>
    <property type="match status" value="1"/>
</dbReference>
<proteinExistence type="predicted"/>